<dbReference type="KEGG" id="mgg:MPLG2_2886"/>
<dbReference type="EMBL" id="LT985188">
    <property type="protein sequence ID" value="SPD87916.1"/>
    <property type="molecule type" value="Genomic_DNA"/>
</dbReference>
<keyword evidence="3" id="KW-1185">Reference proteome</keyword>
<evidence type="ECO:0000313" key="2">
    <source>
        <dbReference type="EMBL" id="SPD87916.1"/>
    </source>
</evidence>
<evidence type="ECO:0000256" key="1">
    <source>
        <dbReference type="SAM" id="Phobius"/>
    </source>
</evidence>
<dbReference type="RefSeq" id="WP_105186540.1">
    <property type="nucleotide sequence ID" value="NZ_BAAAGO010000008.1"/>
</dbReference>
<name>A0A2N9JJH9_9ACTN</name>
<dbReference type="Proteomes" id="UP000238164">
    <property type="component" value="Chromosome 1"/>
</dbReference>
<evidence type="ECO:0008006" key="4">
    <source>
        <dbReference type="Google" id="ProtNLM"/>
    </source>
</evidence>
<keyword evidence="1" id="KW-0472">Membrane</keyword>
<feature type="transmembrane region" description="Helical" evidence="1">
    <location>
        <begin position="35"/>
        <end position="54"/>
    </location>
</feature>
<protein>
    <recommendedName>
        <fullName evidence="4">PH domain-containing protein</fullName>
    </recommendedName>
</protein>
<keyword evidence="1" id="KW-1133">Transmembrane helix</keyword>
<dbReference type="AlphaFoldDB" id="A0A2N9JJH9"/>
<sequence length="137" mass="14518">MPLRAVGLAALLAVAGAGLIVAGSAARLPVALSIVGWILLAGAVGLCIVAATTWRKMRVRVALTDDGYVIDGPDAHEEGRWEDVTKLTQSPTTLVIHHGPDHRVRLVSQRGVTAELIHLTGDLVRRLDASRGYSSQL</sequence>
<dbReference type="OrthoDB" id="3710795at2"/>
<keyword evidence="1" id="KW-0812">Transmembrane</keyword>
<organism evidence="2 3">
    <name type="scientific">Micropruina glycogenica</name>
    <dbReference type="NCBI Taxonomy" id="75385"/>
    <lineage>
        <taxon>Bacteria</taxon>
        <taxon>Bacillati</taxon>
        <taxon>Actinomycetota</taxon>
        <taxon>Actinomycetes</taxon>
        <taxon>Propionibacteriales</taxon>
        <taxon>Nocardioidaceae</taxon>
        <taxon>Micropruina</taxon>
    </lineage>
</organism>
<accession>A0A2N9JJH9</accession>
<reference evidence="2 3" key="1">
    <citation type="submission" date="2018-02" db="EMBL/GenBank/DDBJ databases">
        <authorList>
            <person name="Cohen D.B."/>
            <person name="Kent A.D."/>
        </authorList>
    </citation>
    <scope>NUCLEOTIDE SEQUENCE [LARGE SCALE GENOMIC DNA]</scope>
    <source>
        <strain evidence="2">1</strain>
    </source>
</reference>
<gene>
    <name evidence="2" type="ORF">MPLG2_2886</name>
</gene>
<proteinExistence type="predicted"/>
<evidence type="ECO:0000313" key="3">
    <source>
        <dbReference type="Proteomes" id="UP000238164"/>
    </source>
</evidence>